<organism evidence="1 2">
    <name type="scientific">Streptomyces misionensis</name>
    <dbReference type="NCBI Taxonomy" id="67331"/>
    <lineage>
        <taxon>Bacteria</taxon>
        <taxon>Bacillati</taxon>
        <taxon>Actinomycetota</taxon>
        <taxon>Actinomycetes</taxon>
        <taxon>Kitasatosporales</taxon>
        <taxon>Streptomycetaceae</taxon>
        <taxon>Streptomyces</taxon>
    </lineage>
</organism>
<evidence type="ECO:0000313" key="1">
    <source>
        <dbReference type="EMBL" id="SEC04938.1"/>
    </source>
</evidence>
<gene>
    <name evidence="1" type="ORF">SAMN04490357_1051</name>
</gene>
<dbReference type="EMBL" id="FNTD01000004">
    <property type="protein sequence ID" value="SEC04938.1"/>
    <property type="molecule type" value="Genomic_DNA"/>
</dbReference>
<name>A0A1H4PCI6_9ACTN</name>
<sequence>MGVTAGPLGASGEASTGDPVTVELLVSGAWVDITSYALVRDDSGTISITSGIRDEGSQTEAGTCSLELKNQDGRFSPRNPMGPYYGAIGRNTPIRISVPDGVGGKSYRIWGEVSSWAPGWDTSGTDVYTNVSANGILQRLAQGPAPAHSVIYNAITNPQPSGLVAYWPCEDATGSTSLASALTSGSPMSWTGTPNLASYSGFAASDPLPDLSAATLSGGVAAYADPTATQVRFLAYIPASGLSDGKVLCSISQQDYAAGSPQFWELYYSTTDASNSLVLRSCASDGTALGAILPHTLDVRGRLLYVSVEMQETGADITRAIRLVDVTSGRVYSANDTQFVTQLTRVTKLSFGTASRSAVGLLGTATLPGVAIGHVTVESQITAIGALGVRLNPIGETAGRRIQRLCGEAGLACEWVGDLDDTVPMGAQGKANLLSLVQECALADGGLLYETRGALGLGYRTRASLYNQDPALVLDYPSAQLAAVPTPVEDDRYIQNKITVTCGGVTATYEQTTGTLSTQLPPAGVGEYGQDTTLNLAATDSGTLQDQAAWRVHLGTVDEARFPSISVNLAHPSISPDMRRAILAMRPGDRIQITNPPPWLPPDTIDQLVIGVSETLTHFEHKLTFNCQPASPYSYVGILDTTARIDTDGSQILGPLTPTTTLFSVQPTDPYDILWTTDPADVPVDIQAGGEVMRVTSISDIVADAFTRTVTGGWGTNGTITWSTTGGTASDYSVNGSAGAHLLPTANLAHYSYFATTIADVDCYVSVTTDQLPAGDSLVGGLTARFINVSNLYMAQVRFTTAAQVAVAIVKRVNAVETTLGSYTMPATAFVAGTVYRLRFKVKGSSLKAKIWLATDAEPAAWAVSVLDTDLISTGFLSTRSFSGPASTNTNPSILYDDYRIVSPQLFQVIRSINGVVKSHPAGEAISLAHPTVLAL</sequence>
<accession>A0A1H4PCI6</accession>
<protein>
    <submittedName>
        <fullName evidence="1">Uncharacterized protein</fullName>
    </submittedName>
</protein>
<dbReference type="Proteomes" id="UP000182375">
    <property type="component" value="Unassembled WGS sequence"/>
</dbReference>
<proteinExistence type="predicted"/>
<dbReference type="Gene3D" id="2.60.120.560">
    <property type="entry name" value="Exo-inulinase, domain 1"/>
    <property type="match status" value="1"/>
</dbReference>
<dbReference type="AlphaFoldDB" id="A0A1H4PCI6"/>
<reference evidence="1 2" key="1">
    <citation type="submission" date="2016-10" db="EMBL/GenBank/DDBJ databases">
        <authorList>
            <person name="de Groot N.N."/>
        </authorList>
    </citation>
    <scope>NUCLEOTIDE SEQUENCE [LARGE SCALE GENOMIC DNA]</scope>
    <source>
        <strain evidence="1 2">DSM 40306</strain>
    </source>
</reference>
<dbReference type="STRING" id="67331.SAMN04490357_1051"/>
<evidence type="ECO:0000313" key="2">
    <source>
        <dbReference type="Proteomes" id="UP000182375"/>
    </source>
</evidence>